<dbReference type="InterPro" id="IPR003838">
    <property type="entry name" value="ABC3_permease_C"/>
</dbReference>
<dbReference type="PhylomeDB" id="Q54MT7"/>
<dbReference type="PANTHER" id="PTHR32522">
    <property type="match status" value="1"/>
</dbReference>
<protein>
    <recommendedName>
        <fullName evidence="8">ABC3 transporter permease C-terminal domain-containing protein</fullName>
    </recommendedName>
</protein>
<dbReference type="RefSeq" id="XP_638206.1">
    <property type="nucleotide sequence ID" value="XM_633114.1"/>
</dbReference>
<dbReference type="AlphaFoldDB" id="Q54MT7"/>
<feature type="transmembrane region" description="Helical" evidence="7">
    <location>
        <begin position="1217"/>
        <end position="1237"/>
    </location>
</feature>
<keyword evidence="10" id="KW-1185">Reference proteome</keyword>
<name>Q54MT7_DICDI</name>
<feature type="region of interest" description="Disordered" evidence="6">
    <location>
        <begin position="90"/>
        <end position="110"/>
    </location>
</feature>
<dbReference type="VEuPathDB" id="AmoebaDB:DDB_G0285669"/>
<proteinExistence type="predicted"/>
<evidence type="ECO:0000256" key="1">
    <source>
        <dbReference type="ARBA" id="ARBA00004651"/>
    </source>
</evidence>
<evidence type="ECO:0000313" key="10">
    <source>
        <dbReference type="Proteomes" id="UP000002195"/>
    </source>
</evidence>
<sequence>MVQNDNYFGISANDNEDSVNNYEENNNNNNNDDDDDEDKNNLNNNNSILTSAMKRSENNENDTILISDKKYYNNWRDSVGEYSQVELSDFKKSSNDNNNNNNDEDDNNNNNNNNKYLYIKKFKIIIIKIIIIILEFFKSILKRIKIILKKIKLILRNIGFFKITEEWFSIIKYSINGIKRSKLNYSIGFISCFLVVILVATGLSVLSNISLIFLSKADSDAYGIDLIISGKQQSIDLGEIIDVRLNYTLIDQLLNDATLNFEKLIELNEANSFNSLFIGGDSSGFNNFDYNSPRFHMIDAFGYPVNYCENIVENNIEARYFSNGSDLNCTESTCFINRCGGDGEHVYMGFQLLDFKKENDMGIKSTFGYGSQPKGTCLMIESLAKRIELKIGDEIFLKVPAVKLLSTLLTDSMISTTQIEKSPYIITKLKVNGFFNNTENPYELGYELGFELGETIPSILIDIDSFYDSMVEQVNPTWNVDLMKNRNLKEYVEYIVMKFPSPRLSMYYGTDLDKTLQRVGDYCSKLIYKIGVGRVDISTPVMTELYKSKDVSNNLGQLLNIIVFVFLLLSILLIYTTLMIDVDSMTFNNGVFRMLGAKFSFIIELIVSKTIIFTIPSIILGLIISQIFLVIVVDQLKSISNSADISKYLTVNSILFSILFGFLIPMVSLILPIRKALSFSLNQQLDTSRSKISSHQITTIDKGSKDAEFKKSVSLIGLSISAFGIVVCFLLPKLLLSGDVSSLLALLFGLLILVLISAIFLMMNFHLIISKTLVYLITLIDPGAKYIIRRILYKNLISHKKKNKGTMFMFGISVSLIITISCLYLVQVETANASRKQYYGSLLKIETETFLLREDLSHITQCLDGLMDDNNGLDSYSLRSMEFSEFSQPDNKKSTVSDLGRTRILKSSLFAVGPTYFSELMEDYFQVSSVSENLKTDKDVDFNQNGDMTDLSTILYSKDSMNKLILTQSQKKLLYLDQEGGSDEYLLSNYIEINNYTKIDPSGKNQQQNVTLNWMGRYLMKPLAYLKTAGTFSVSEIPDKGATQSVIASFPAYVGLSGGNIDSVRNIPVSVILIKPKSLDYDLIDSLRLKISQKCLSNLKSTGPYIIRYKDSSNSSDKLNSLFFDFATVLSMIISSFSLISSMFTNIKNQSKEIGILRSIGLSNFKIYKIYIFEAFTLSFGSCIIGIIIGLFISYTILLEQSVMNQQIIPFSIQWELIPILFISSLIVSIISVVSPIRHLLKKPIITVLKD</sequence>
<feature type="transmembrane region" description="Helical" evidence="7">
    <location>
        <begin position="768"/>
        <end position="788"/>
    </location>
</feature>
<dbReference type="PANTHER" id="PTHR32522:SF3">
    <property type="entry name" value="ABC3 TRANSPORTER PERMEASE PROTEIN DOMAIN-CONTAINING PROTEIN"/>
    <property type="match status" value="1"/>
</dbReference>
<accession>Q54MT7</accession>
<feature type="transmembrane region" description="Helical" evidence="7">
    <location>
        <begin position="1122"/>
        <end position="1147"/>
    </location>
</feature>
<feature type="domain" description="ABC3 transporter permease C-terminal" evidence="8">
    <location>
        <begin position="1127"/>
        <end position="1245"/>
    </location>
</feature>
<evidence type="ECO:0000256" key="6">
    <source>
        <dbReference type="SAM" id="MobiDB-lite"/>
    </source>
</evidence>
<feature type="transmembrane region" description="Helical" evidence="7">
    <location>
        <begin position="808"/>
        <end position="826"/>
    </location>
</feature>
<dbReference type="EMBL" id="AAFI02000079">
    <property type="protein sequence ID" value="EAL64672.1"/>
    <property type="molecule type" value="Genomic_DNA"/>
</dbReference>
<dbReference type="GeneID" id="8625253"/>
<feature type="transmembrane region" description="Helical" evidence="7">
    <location>
        <begin position="743"/>
        <end position="762"/>
    </location>
</feature>
<feature type="transmembrane region" description="Helical" evidence="7">
    <location>
        <begin position="183"/>
        <end position="206"/>
    </location>
</feature>
<feature type="transmembrane region" description="Helical" evidence="7">
    <location>
        <begin position="558"/>
        <end position="578"/>
    </location>
</feature>
<feature type="domain" description="ABC3 transporter permease C-terminal" evidence="8">
    <location>
        <begin position="560"/>
        <end position="679"/>
    </location>
</feature>
<dbReference type="PaxDb" id="44689-DDB0186649"/>
<dbReference type="InParanoid" id="Q54MT7"/>
<dbReference type="Proteomes" id="UP000002195">
    <property type="component" value="Unassembled WGS sequence"/>
</dbReference>
<evidence type="ECO:0000313" key="9">
    <source>
        <dbReference type="EMBL" id="EAL64672.1"/>
    </source>
</evidence>
<feature type="compositionally biased region" description="Low complexity" evidence="6">
    <location>
        <begin position="18"/>
        <end position="30"/>
    </location>
</feature>
<evidence type="ECO:0000259" key="8">
    <source>
        <dbReference type="Pfam" id="PF02687"/>
    </source>
</evidence>
<dbReference type="eggNOG" id="ENOG502QQQ7">
    <property type="taxonomic scope" value="Eukaryota"/>
</dbReference>
<feature type="transmembrane region" description="Helical" evidence="7">
    <location>
        <begin position="1168"/>
        <end position="1197"/>
    </location>
</feature>
<dbReference type="Pfam" id="PF02687">
    <property type="entry name" value="FtsX"/>
    <property type="match status" value="2"/>
</dbReference>
<keyword evidence="3 7" id="KW-0812">Transmembrane</keyword>
<dbReference type="OMA" id="CINVINS"/>
<comment type="subcellular location">
    <subcellularLocation>
        <location evidence="1">Cell membrane</location>
        <topology evidence="1">Multi-pass membrane protein</topology>
    </subcellularLocation>
</comment>
<keyword evidence="4 7" id="KW-1133">Transmembrane helix</keyword>
<feature type="transmembrane region" description="Helical" evidence="7">
    <location>
        <begin position="712"/>
        <end position="731"/>
    </location>
</feature>
<reference evidence="9 10" key="1">
    <citation type="journal article" date="2005" name="Nature">
        <title>The genome of the social amoeba Dictyostelium discoideum.</title>
        <authorList>
            <consortium name="The Dictyostelium discoideum Sequencing Consortium"/>
            <person name="Eichinger L."/>
            <person name="Pachebat J.A."/>
            <person name="Glockner G."/>
            <person name="Rajandream M.A."/>
            <person name="Sucgang R."/>
            <person name="Berriman M."/>
            <person name="Song J."/>
            <person name="Olsen R."/>
            <person name="Szafranski K."/>
            <person name="Xu Q."/>
            <person name="Tunggal B."/>
            <person name="Kummerfeld S."/>
            <person name="Madera M."/>
            <person name="Konfortov B.A."/>
            <person name="Rivero F."/>
            <person name="Bankier A.T."/>
            <person name="Lehmann R."/>
            <person name="Hamlin N."/>
            <person name="Davies R."/>
            <person name="Gaudet P."/>
            <person name="Fey P."/>
            <person name="Pilcher K."/>
            <person name="Chen G."/>
            <person name="Saunders D."/>
            <person name="Sodergren E."/>
            <person name="Davis P."/>
            <person name="Kerhornou A."/>
            <person name="Nie X."/>
            <person name="Hall N."/>
            <person name="Anjard C."/>
            <person name="Hemphill L."/>
            <person name="Bason N."/>
            <person name="Farbrother P."/>
            <person name="Desany B."/>
            <person name="Just E."/>
            <person name="Morio T."/>
            <person name="Rost R."/>
            <person name="Churcher C."/>
            <person name="Cooper J."/>
            <person name="Haydock S."/>
            <person name="van Driessche N."/>
            <person name="Cronin A."/>
            <person name="Goodhead I."/>
            <person name="Muzny D."/>
            <person name="Mourier T."/>
            <person name="Pain A."/>
            <person name="Lu M."/>
            <person name="Harper D."/>
            <person name="Lindsay R."/>
            <person name="Hauser H."/>
            <person name="James K."/>
            <person name="Quiles M."/>
            <person name="Madan Babu M."/>
            <person name="Saito T."/>
            <person name="Buchrieser C."/>
            <person name="Wardroper A."/>
            <person name="Felder M."/>
            <person name="Thangavelu M."/>
            <person name="Johnson D."/>
            <person name="Knights A."/>
            <person name="Loulseged H."/>
            <person name="Mungall K."/>
            <person name="Oliver K."/>
            <person name="Price C."/>
            <person name="Quail M.A."/>
            <person name="Urushihara H."/>
            <person name="Hernandez J."/>
            <person name="Rabbinowitsch E."/>
            <person name="Steffen D."/>
            <person name="Sanders M."/>
            <person name="Ma J."/>
            <person name="Kohara Y."/>
            <person name="Sharp S."/>
            <person name="Simmonds M."/>
            <person name="Spiegler S."/>
            <person name="Tivey A."/>
            <person name="Sugano S."/>
            <person name="White B."/>
            <person name="Walker D."/>
            <person name="Woodward J."/>
            <person name="Winckler T."/>
            <person name="Tanaka Y."/>
            <person name="Shaulsky G."/>
            <person name="Schleicher M."/>
            <person name="Weinstock G."/>
            <person name="Rosenthal A."/>
            <person name="Cox E.C."/>
            <person name="Chisholm R.L."/>
            <person name="Gibbs R."/>
            <person name="Loomis W.F."/>
            <person name="Platzer M."/>
            <person name="Kay R.R."/>
            <person name="Williams J."/>
            <person name="Dear P.H."/>
            <person name="Noegel A.A."/>
            <person name="Barrell B."/>
            <person name="Kuspa A."/>
        </authorList>
    </citation>
    <scope>NUCLEOTIDE SEQUENCE [LARGE SCALE GENOMIC DNA]</scope>
    <source>
        <strain evidence="9 10">AX4</strain>
    </source>
</reference>
<feature type="transmembrane region" description="Helical" evidence="7">
    <location>
        <begin position="122"/>
        <end position="141"/>
    </location>
</feature>
<dbReference type="HOGENOM" id="CLU_265773_0_0_1"/>
<evidence type="ECO:0000256" key="7">
    <source>
        <dbReference type="SAM" id="Phobius"/>
    </source>
</evidence>
<keyword evidence="5 7" id="KW-0472">Membrane</keyword>
<evidence type="ECO:0000256" key="4">
    <source>
        <dbReference type="ARBA" id="ARBA00022989"/>
    </source>
</evidence>
<dbReference type="GO" id="GO:0005886">
    <property type="term" value="C:plasma membrane"/>
    <property type="evidence" value="ECO:0007669"/>
    <property type="project" value="UniProtKB-SubCell"/>
</dbReference>
<feature type="transmembrane region" description="Helical" evidence="7">
    <location>
        <begin position="613"/>
        <end position="633"/>
    </location>
</feature>
<comment type="caution">
    <text evidence="9">The sequence shown here is derived from an EMBL/GenBank/DDBJ whole genome shotgun (WGS) entry which is preliminary data.</text>
</comment>
<evidence type="ECO:0000256" key="2">
    <source>
        <dbReference type="ARBA" id="ARBA00022475"/>
    </source>
</evidence>
<organism evidence="9 10">
    <name type="scientific">Dictyostelium discoideum</name>
    <name type="common">Social amoeba</name>
    <dbReference type="NCBI Taxonomy" id="44689"/>
    <lineage>
        <taxon>Eukaryota</taxon>
        <taxon>Amoebozoa</taxon>
        <taxon>Evosea</taxon>
        <taxon>Eumycetozoa</taxon>
        <taxon>Dictyostelia</taxon>
        <taxon>Dictyosteliales</taxon>
        <taxon>Dictyosteliaceae</taxon>
        <taxon>Dictyostelium</taxon>
    </lineage>
</organism>
<feature type="region of interest" description="Disordered" evidence="6">
    <location>
        <begin position="1"/>
        <end position="46"/>
    </location>
</feature>
<evidence type="ECO:0000256" key="5">
    <source>
        <dbReference type="ARBA" id="ARBA00023136"/>
    </source>
</evidence>
<gene>
    <name evidence="9" type="ORF">DDB_G0285669</name>
</gene>
<dbReference type="KEGG" id="ddi:DDB_G0285669"/>
<dbReference type="FunCoup" id="Q54MT7">
    <property type="interactions" value="2"/>
</dbReference>
<feature type="transmembrane region" description="Helical" evidence="7">
    <location>
        <begin position="654"/>
        <end position="673"/>
    </location>
</feature>
<keyword evidence="2" id="KW-1003">Cell membrane</keyword>
<dbReference type="dictyBase" id="DDB_G0285669"/>
<evidence type="ECO:0000256" key="3">
    <source>
        <dbReference type="ARBA" id="ARBA00022692"/>
    </source>
</evidence>
<dbReference type="STRING" id="44689.Q54MT7"/>